<dbReference type="EMBL" id="BSOH01000005">
    <property type="protein sequence ID" value="GLR16365.1"/>
    <property type="molecule type" value="Genomic_DNA"/>
</dbReference>
<dbReference type="Gene3D" id="3.40.390.10">
    <property type="entry name" value="Collagenase (Catalytic Domain)"/>
    <property type="match status" value="1"/>
</dbReference>
<comment type="caution">
    <text evidence="3">The sequence shown here is derived from an EMBL/GenBank/DDBJ whole genome shotgun (WGS) entry which is preliminary data.</text>
</comment>
<dbReference type="NCBIfam" id="TIGR04183">
    <property type="entry name" value="Por_Secre_tail"/>
    <property type="match status" value="1"/>
</dbReference>
<keyword evidence="4" id="KW-1185">Reference proteome</keyword>
<dbReference type="AlphaFoldDB" id="A0AA37WEQ7"/>
<evidence type="ECO:0000313" key="4">
    <source>
        <dbReference type="Proteomes" id="UP001156666"/>
    </source>
</evidence>
<evidence type="ECO:0000259" key="2">
    <source>
        <dbReference type="PROSITE" id="PS50853"/>
    </source>
</evidence>
<reference evidence="3" key="1">
    <citation type="journal article" date="2014" name="Int. J. Syst. Evol. Microbiol.">
        <title>Complete genome sequence of Corynebacterium casei LMG S-19264T (=DSM 44701T), isolated from a smear-ripened cheese.</title>
        <authorList>
            <consortium name="US DOE Joint Genome Institute (JGI-PGF)"/>
            <person name="Walter F."/>
            <person name="Albersmeier A."/>
            <person name="Kalinowski J."/>
            <person name="Ruckert C."/>
        </authorList>
    </citation>
    <scope>NUCLEOTIDE SEQUENCE</scope>
    <source>
        <strain evidence="3">NBRC 108769</strain>
    </source>
</reference>
<dbReference type="PANTHER" id="PTHR47466">
    <property type="match status" value="1"/>
</dbReference>
<dbReference type="InterPro" id="IPR036116">
    <property type="entry name" value="FN3_sf"/>
</dbReference>
<organism evidence="3 4">
    <name type="scientific">Portibacter lacus</name>
    <dbReference type="NCBI Taxonomy" id="1099794"/>
    <lineage>
        <taxon>Bacteria</taxon>
        <taxon>Pseudomonadati</taxon>
        <taxon>Bacteroidota</taxon>
        <taxon>Saprospiria</taxon>
        <taxon>Saprospirales</taxon>
        <taxon>Haliscomenobacteraceae</taxon>
        <taxon>Portibacter</taxon>
    </lineage>
</organism>
<proteinExistence type="inferred from homology"/>
<accession>A0AA37WEQ7</accession>
<dbReference type="SUPFAM" id="SSF55486">
    <property type="entry name" value="Metalloproteases ('zincins'), catalytic domain"/>
    <property type="match status" value="1"/>
</dbReference>
<reference evidence="3" key="2">
    <citation type="submission" date="2023-01" db="EMBL/GenBank/DDBJ databases">
        <title>Draft genome sequence of Portibacter lacus strain NBRC 108769.</title>
        <authorList>
            <person name="Sun Q."/>
            <person name="Mori K."/>
        </authorList>
    </citation>
    <scope>NUCLEOTIDE SEQUENCE</scope>
    <source>
        <strain evidence="3">NBRC 108769</strain>
    </source>
</reference>
<dbReference type="GO" id="GO:0008237">
    <property type="term" value="F:metallopeptidase activity"/>
    <property type="evidence" value="ECO:0007669"/>
    <property type="project" value="InterPro"/>
</dbReference>
<dbReference type="Proteomes" id="UP001156666">
    <property type="component" value="Unassembled WGS sequence"/>
</dbReference>
<feature type="domain" description="Fibronectin type-III" evidence="2">
    <location>
        <begin position="284"/>
        <end position="373"/>
    </location>
</feature>
<dbReference type="Pfam" id="PF18962">
    <property type="entry name" value="Por_Secre_tail"/>
    <property type="match status" value="1"/>
</dbReference>
<protein>
    <recommendedName>
        <fullName evidence="2">Fibronectin type-III domain-containing protein</fullName>
    </recommendedName>
</protein>
<dbReference type="InterPro" id="IPR003961">
    <property type="entry name" value="FN3_dom"/>
</dbReference>
<dbReference type="Gene3D" id="2.60.40.10">
    <property type="entry name" value="Immunoglobulins"/>
    <property type="match status" value="1"/>
</dbReference>
<evidence type="ECO:0000313" key="3">
    <source>
        <dbReference type="EMBL" id="GLR16365.1"/>
    </source>
</evidence>
<dbReference type="InterPro" id="IPR026444">
    <property type="entry name" value="Secre_tail"/>
</dbReference>
<dbReference type="InterPro" id="IPR024079">
    <property type="entry name" value="MetalloPept_cat_dom_sf"/>
</dbReference>
<dbReference type="PROSITE" id="PS50853">
    <property type="entry name" value="FN3"/>
    <property type="match status" value="1"/>
</dbReference>
<comment type="similarity">
    <text evidence="1">Belongs to the peptidase M43B family.</text>
</comment>
<gene>
    <name evidence="3" type="ORF">GCM10007940_09800</name>
</gene>
<dbReference type="PANTHER" id="PTHR47466:SF1">
    <property type="entry name" value="METALLOPROTEASE MEP1 (AFU_ORTHOLOGUE AFUA_1G07730)-RELATED"/>
    <property type="match status" value="1"/>
</dbReference>
<name>A0AA37WEQ7_9BACT</name>
<dbReference type="InterPro" id="IPR013783">
    <property type="entry name" value="Ig-like_fold"/>
</dbReference>
<dbReference type="SUPFAM" id="SSF49265">
    <property type="entry name" value="Fibronectin type III"/>
    <property type="match status" value="1"/>
</dbReference>
<evidence type="ECO:0000256" key="1">
    <source>
        <dbReference type="ARBA" id="ARBA00008721"/>
    </source>
</evidence>
<sequence length="463" mass="51882">MKNLIALKKAPLSSSARSGDFTYIPIIFHLVANSDGEGRIRIESVLDQLCALNENFEPLKIKFYLKNSEVRSLNDNTIYSNPASAAGSTKISLEKNKSGANGINIFITDNADTGSEGTTLGYYSPSQDVIVLKKSIVQNDTQRKFVLAHEMGHFFSLPHTFNGWDQEPWDGTPVTQANSPGGILSELADSSNCEIAGDMICDTPADYNLGFGWDGCRDYDGGCADISGQLLAPDESNFMGYFLGCDDYYFSEMQKEIILKDYDTGRRAYLRVNYMPNDVSITESPSVVGPADNSTTTFYNSVELSWSPVENASHYLIELTQGLFKFYYTTDETKLFLTDLKEDKAYRWMVKPYSDVYTCADFSESFSFRTGTMTTSTNQIELGDEINIFPNPNKGNNLNIDLNNVVSDYVNYEIIDINGSRLFSGILNKQITEISNLNLIPGFYLIKFTQENVQFYKKFIVNE</sequence>